<comment type="caution">
    <text evidence="2">The sequence shown here is derived from an EMBL/GenBank/DDBJ whole genome shotgun (WGS) entry which is preliminary data.</text>
</comment>
<evidence type="ECO:0000256" key="1">
    <source>
        <dbReference type="SAM" id="MobiDB-lite"/>
    </source>
</evidence>
<reference evidence="2" key="1">
    <citation type="submission" date="2019-06" db="EMBL/GenBank/DDBJ databases">
        <authorList>
            <person name="Zheng W."/>
        </authorList>
    </citation>
    <scope>NUCLEOTIDE SEQUENCE</scope>
    <source>
        <strain evidence="2">QDHG01</strain>
    </source>
</reference>
<organism evidence="2 3">
    <name type="scientific">Halteria grandinella</name>
    <dbReference type="NCBI Taxonomy" id="5974"/>
    <lineage>
        <taxon>Eukaryota</taxon>
        <taxon>Sar</taxon>
        <taxon>Alveolata</taxon>
        <taxon>Ciliophora</taxon>
        <taxon>Intramacronucleata</taxon>
        <taxon>Spirotrichea</taxon>
        <taxon>Stichotrichia</taxon>
        <taxon>Sporadotrichida</taxon>
        <taxon>Halteriidae</taxon>
        <taxon>Halteria</taxon>
    </lineage>
</organism>
<dbReference type="AlphaFoldDB" id="A0A8J8NRH9"/>
<accession>A0A8J8NRH9</accession>
<keyword evidence="3" id="KW-1185">Reference proteome</keyword>
<gene>
    <name evidence="2" type="ORF">FGO68_gene12477</name>
</gene>
<proteinExistence type="predicted"/>
<dbReference type="Proteomes" id="UP000785679">
    <property type="component" value="Unassembled WGS sequence"/>
</dbReference>
<evidence type="ECO:0000313" key="3">
    <source>
        <dbReference type="Proteomes" id="UP000785679"/>
    </source>
</evidence>
<feature type="compositionally biased region" description="Polar residues" evidence="1">
    <location>
        <begin position="40"/>
        <end position="64"/>
    </location>
</feature>
<feature type="region of interest" description="Disordered" evidence="1">
    <location>
        <begin position="37"/>
        <end position="64"/>
    </location>
</feature>
<dbReference type="EMBL" id="RRYP01009229">
    <property type="protein sequence ID" value="TNV79200.1"/>
    <property type="molecule type" value="Genomic_DNA"/>
</dbReference>
<sequence length="202" mass="22766">MEGSVLWQLTWHQSEDSPRVSILSLCNCTRSIGTKDSKYSHSLATSSQARSLGQTQTQRDQLGTSSRPISHFLRSLRSTGQIPVRSISSSDITLKPSMTQKMTQSRRFRGTSRSFSSMELLGRSSPTITQGFPHYPLGPRLRLCLQKEVRMCRKRYLPDSVGLVLLQAVILRGVAVELTAEPRRRTKRRMTRTIGSEEVSNQ</sequence>
<name>A0A8J8NRH9_HALGN</name>
<evidence type="ECO:0000313" key="2">
    <source>
        <dbReference type="EMBL" id="TNV79200.1"/>
    </source>
</evidence>
<protein>
    <submittedName>
        <fullName evidence="2">Uncharacterized protein</fullName>
    </submittedName>
</protein>